<reference evidence="7 8" key="1">
    <citation type="submission" date="2016-11" db="EMBL/GenBank/DDBJ databases">
        <title>The macronuclear genome of Stentor coeruleus: a giant cell with tiny introns.</title>
        <authorList>
            <person name="Slabodnick M."/>
            <person name="Ruby J.G."/>
            <person name="Reiff S.B."/>
            <person name="Swart E.C."/>
            <person name="Gosai S."/>
            <person name="Prabakaran S."/>
            <person name="Witkowska E."/>
            <person name="Larue G.E."/>
            <person name="Fisher S."/>
            <person name="Freeman R.M."/>
            <person name="Gunawardena J."/>
            <person name="Chu W."/>
            <person name="Stover N.A."/>
            <person name="Gregory B.D."/>
            <person name="Nowacki M."/>
            <person name="Derisi J."/>
            <person name="Roy S.W."/>
            <person name="Marshall W.F."/>
            <person name="Sood P."/>
        </authorList>
    </citation>
    <scope>NUCLEOTIDE SEQUENCE [LARGE SCALE GENOMIC DNA]</scope>
    <source>
        <strain evidence="7">WM001</strain>
    </source>
</reference>
<dbReference type="InterPro" id="IPR006689">
    <property type="entry name" value="Small_GTPase_ARF/SAR"/>
</dbReference>
<dbReference type="NCBIfam" id="TIGR00231">
    <property type="entry name" value="small_GTP"/>
    <property type="match status" value="1"/>
</dbReference>
<protein>
    <submittedName>
        <fullName evidence="7">Uncharacterized protein</fullName>
    </submittedName>
</protein>
<dbReference type="InterPro" id="IPR024156">
    <property type="entry name" value="Small_GTPase_ARF"/>
</dbReference>
<dbReference type="PROSITE" id="PS51417">
    <property type="entry name" value="ARF"/>
    <property type="match status" value="1"/>
</dbReference>
<evidence type="ECO:0000313" key="7">
    <source>
        <dbReference type="EMBL" id="OMJ94177.1"/>
    </source>
</evidence>
<dbReference type="PROSITE" id="PS51419">
    <property type="entry name" value="RAB"/>
    <property type="match status" value="1"/>
</dbReference>
<keyword evidence="5" id="KW-0460">Magnesium</keyword>
<evidence type="ECO:0000256" key="3">
    <source>
        <dbReference type="ARBA" id="ARBA00023134"/>
    </source>
</evidence>
<sequence length="182" mass="20704">MGGSLTKLLQKIFSRKKLNICMLGLESSGKTTILYKLHLGEVIATCPTVGFNIETIKYKKLNLSIMDISGDMRYRVFWATYYQNSHGLIFVIDAEDRDKIETARDELYRVLEHNSVKNTPILVLANKQDLLGAMSAMEVLEKLQLFKIKDRPWHLQATCALSGEGLSQGLNRLVQMINNKRI</sequence>
<keyword evidence="2 4" id="KW-0547">Nucleotide-binding</keyword>
<feature type="binding site" evidence="4">
    <location>
        <begin position="24"/>
        <end position="31"/>
    </location>
    <ligand>
        <name>GTP</name>
        <dbReference type="ChEBI" id="CHEBI:37565"/>
    </ligand>
</feature>
<feature type="binding site" evidence="4">
    <location>
        <position position="70"/>
    </location>
    <ligand>
        <name>GTP</name>
        <dbReference type="ChEBI" id="CHEBI:37565"/>
    </ligand>
</feature>
<dbReference type="InterPro" id="IPR005225">
    <property type="entry name" value="Small_GTP-bd"/>
</dbReference>
<name>A0A1R2CYV1_9CILI</name>
<dbReference type="GO" id="GO:0003924">
    <property type="term" value="F:GTPase activity"/>
    <property type="evidence" value="ECO:0007669"/>
    <property type="project" value="InterPro"/>
</dbReference>
<dbReference type="Pfam" id="PF00025">
    <property type="entry name" value="Arf"/>
    <property type="match status" value="1"/>
</dbReference>
<dbReference type="SMART" id="SM00178">
    <property type="entry name" value="SAR"/>
    <property type="match status" value="1"/>
</dbReference>
<dbReference type="FunFam" id="3.40.50.300:FF:000412">
    <property type="entry name" value="ADP-ribosylation factor 1"/>
    <property type="match status" value="1"/>
</dbReference>
<dbReference type="OrthoDB" id="2011769at2759"/>
<dbReference type="GO" id="GO:0030010">
    <property type="term" value="P:establishment of cell polarity"/>
    <property type="evidence" value="ECO:0007669"/>
    <property type="project" value="UniProtKB-ARBA"/>
</dbReference>
<dbReference type="Gene3D" id="3.40.50.300">
    <property type="entry name" value="P-loop containing nucleotide triphosphate hydrolases"/>
    <property type="match status" value="1"/>
</dbReference>
<comment type="similarity">
    <text evidence="1 6">Belongs to the small GTPase superfamily. Arf family.</text>
</comment>
<dbReference type="AlphaFoldDB" id="A0A1R2CYV1"/>
<dbReference type="SMART" id="SM00177">
    <property type="entry name" value="ARF"/>
    <property type="match status" value="1"/>
</dbReference>
<dbReference type="PRINTS" id="PR00328">
    <property type="entry name" value="SAR1GTPBP"/>
</dbReference>
<organism evidence="7 8">
    <name type="scientific">Stentor coeruleus</name>
    <dbReference type="NCBI Taxonomy" id="5963"/>
    <lineage>
        <taxon>Eukaryota</taxon>
        <taxon>Sar</taxon>
        <taxon>Alveolata</taxon>
        <taxon>Ciliophora</taxon>
        <taxon>Postciliodesmatophora</taxon>
        <taxon>Heterotrichea</taxon>
        <taxon>Heterotrichida</taxon>
        <taxon>Stentoridae</taxon>
        <taxon>Stentor</taxon>
    </lineage>
</organism>
<accession>A0A1R2CYV1</accession>
<evidence type="ECO:0000256" key="1">
    <source>
        <dbReference type="ARBA" id="ARBA00010290"/>
    </source>
</evidence>
<evidence type="ECO:0000256" key="5">
    <source>
        <dbReference type="PIRSR" id="PIRSR606689-2"/>
    </source>
</evidence>
<evidence type="ECO:0000256" key="4">
    <source>
        <dbReference type="PIRSR" id="PIRSR606689-1"/>
    </source>
</evidence>
<dbReference type="Proteomes" id="UP000187209">
    <property type="component" value="Unassembled WGS sequence"/>
</dbReference>
<feature type="binding site" evidence="5">
    <location>
        <position position="31"/>
    </location>
    <ligand>
        <name>Mg(2+)</name>
        <dbReference type="ChEBI" id="CHEBI:18420"/>
    </ligand>
</feature>
<keyword evidence="5" id="KW-0479">Metal-binding</keyword>
<evidence type="ECO:0000313" key="8">
    <source>
        <dbReference type="Proteomes" id="UP000187209"/>
    </source>
</evidence>
<dbReference type="SUPFAM" id="SSF52540">
    <property type="entry name" value="P-loop containing nucleoside triphosphate hydrolases"/>
    <property type="match status" value="1"/>
</dbReference>
<dbReference type="CDD" id="cd00878">
    <property type="entry name" value="Arf_Arl"/>
    <property type="match status" value="1"/>
</dbReference>
<dbReference type="EMBL" id="MPUH01000030">
    <property type="protein sequence ID" value="OMJ94177.1"/>
    <property type="molecule type" value="Genomic_DNA"/>
</dbReference>
<dbReference type="GO" id="GO:0005525">
    <property type="term" value="F:GTP binding"/>
    <property type="evidence" value="ECO:0007669"/>
    <property type="project" value="UniProtKB-KW"/>
</dbReference>
<keyword evidence="3 4" id="KW-0342">GTP-binding</keyword>
<dbReference type="InterPro" id="IPR027417">
    <property type="entry name" value="P-loop_NTPase"/>
</dbReference>
<evidence type="ECO:0000256" key="6">
    <source>
        <dbReference type="RuleBase" id="RU003925"/>
    </source>
</evidence>
<dbReference type="GO" id="GO:0046872">
    <property type="term" value="F:metal ion binding"/>
    <property type="evidence" value="ECO:0007669"/>
    <property type="project" value="UniProtKB-KW"/>
</dbReference>
<evidence type="ECO:0000256" key="2">
    <source>
        <dbReference type="ARBA" id="ARBA00022741"/>
    </source>
</evidence>
<proteinExistence type="inferred from homology"/>
<gene>
    <name evidence="7" type="ORF">SteCoe_2658</name>
</gene>
<comment type="caution">
    <text evidence="7">The sequence shown here is derived from an EMBL/GenBank/DDBJ whole genome shotgun (WGS) entry which is preliminary data.</text>
</comment>
<feature type="binding site" evidence="4">
    <location>
        <begin position="126"/>
        <end position="129"/>
    </location>
    <ligand>
        <name>GTP</name>
        <dbReference type="ChEBI" id="CHEBI:37565"/>
    </ligand>
</feature>
<dbReference type="PANTHER" id="PTHR11711">
    <property type="entry name" value="ADP RIBOSYLATION FACTOR-RELATED"/>
    <property type="match status" value="1"/>
</dbReference>
<keyword evidence="8" id="KW-1185">Reference proteome</keyword>
<feature type="binding site" evidence="5">
    <location>
        <position position="48"/>
    </location>
    <ligand>
        <name>Mg(2+)</name>
        <dbReference type="ChEBI" id="CHEBI:18420"/>
    </ligand>
</feature>